<proteinExistence type="predicted"/>
<dbReference type="PANTHER" id="PTHR14237">
    <property type="entry name" value="MOLYBDOPTERIN COFACTOR SULFURASE MOSC"/>
    <property type="match status" value="1"/>
</dbReference>
<dbReference type="Proteomes" id="UP001494902">
    <property type="component" value="Unassembled WGS sequence"/>
</dbReference>
<sequence length="282" mass="30729">MVRLTELVRYPVKSCRGISEDHLVVERSGLAGDRRWMLTDDDGGMITGRTHPRLVLAAPRPDGDGLVIDGPDLPTLRVGVPDPAAGTVPVRVHRSDTAGVLAGPDADAWFSELLGEKVRLLHLDDPARRRVDPTFGADEDRVSFADGYPLLLTARESLDALNELVADGKHAAEGPMPMTRFRPNLVVSGAPAWAEDGWRRIRIGDARFRAVKGCARCVLTTVHPDTGVKGREPMVTLARHRRFDKGAWFGMNLIPDDPGVELRVGDPVEILEDADPADGPPR</sequence>
<evidence type="ECO:0000313" key="2">
    <source>
        <dbReference type="EMBL" id="MEQ3551958.1"/>
    </source>
</evidence>
<evidence type="ECO:0000259" key="1">
    <source>
        <dbReference type="PROSITE" id="PS51340"/>
    </source>
</evidence>
<dbReference type="Pfam" id="PF03476">
    <property type="entry name" value="MOSC_N"/>
    <property type="match status" value="1"/>
</dbReference>
<name>A0ABV1KF31_9PSEU</name>
<comment type="caution">
    <text evidence="2">The sequence shown here is derived from an EMBL/GenBank/DDBJ whole genome shotgun (WGS) entry which is preliminary data.</text>
</comment>
<dbReference type="SUPFAM" id="SSF141673">
    <property type="entry name" value="MOSC N-terminal domain-like"/>
    <property type="match status" value="1"/>
</dbReference>
<dbReference type="PANTHER" id="PTHR14237:SF19">
    <property type="entry name" value="MITOCHONDRIAL AMIDOXIME REDUCING COMPONENT 1"/>
    <property type="match status" value="1"/>
</dbReference>
<dbReference type="SUPFAM" id="SSF50800">
    <property type="entry name" value="PK beta-barrel domain-like"/>
    <property type="match status" value="1"/>
</dbReference>
<evidence type="ECO:0000313" key="3">
    <source>
        <dbReference type="Proteomes" id="UP001494902"/>
    </source>
</evidence>
<accession>A0ABV1KF31</accession>
<dbReference type="InterPro" id="IPR005303">
    <property type="entry name" value="MOCOS_middle"/>
</dbReference>
<protein>
    <submittedName>
        <fullName evidence="2">MOSC N-terminal beta barrel domain-containing protein</fullName>
    </submittedName>
</protein>
<gene>
    <name evidence="2" type="ORF">WIS52_15910</name>
</gene>
<dbReference type="InterPro" id="IPR011037">
    <property type="entry name" value="Pyrv_Knase-like_insert_dom_sf"/>
</dbReference>
<dbReference type="EMBL" id="JBEDNQ010000006">
    <property type="protein sequence ID" value="MEQ3551958.1"/>
    <property type="molecule type" value="Genomic_DNA"/>
</dbReference>
<keyword evidence="3" id="KW-1185">Reference proteome</keyword>
<dbReference type="Pfam" id="PF03473">
    <property type="entry name" value="MOSC"/>
    <property type="match status" value="1"/>
</dbReference>
<dbReference type="RefSeq" id="WP_349299036.1">
    <property type="nucleotide sequence ID" value="NZ_JBEDNQ010000006.1"/>
</dbReference>
<dbReference type="PROSITE" id="PS51340">
    <property type="entry name" value="MOSC"/>
    <property type="match status" value="1"/>
</dbReference>
<organism evidence="2 3">
    <name type="scientific">Pseudonocardia nematodicida</name>
    <dbReference type="NCBI Taxonomy" id="1206997"/>
    <lineage>
        <taxon>Bacteria</taxon>
        <taxon>Bacillati</taxon>
        <taxon>Actinomycetota</taxon>
        <taxon>Actinomycetes</taxon>
        <taxon>Pseudonocardiales</taxon>
        <taxon>Pseudonocardiaceae</taxon>
        <taxon>Pseudonocardia</taxon>
    </lineage>
</organism>
<dbReference type="InterPro" id="IPR005302">
    <property type="entry name" value="MoCF_Sase_C"/>
</dbReference>
<reference evidence="2 3" key="1">
    <citation type="submission" date="2024-03" db="EMBL/GenBank/DDBJ databases">
        <title>Draft genome sequence of Pseudonocardia nematodicida JCM 31783.</title>
        <authorList>
            <person name="Butdee W."/>
            <person name="Duangmal K."/>
        </authorList>
    </citation>
    <scope>NUCLEOTIDE SEQUENCE [LARGE SCALE GENOMIC DNA]</scope>
    <source>
        <strain evidence="2 3">JCM 31783</strain>
    </source>
</reference>
<feature type="domain" description="MOSC" evidence="1">
    <location>
        <begin position="118"/>
        <end position="271"/>
    </location>
</feature>